<organism evidence="2 3">
    <name type="scientific">Enterobacter intestinihominis</name>
    <dbReference type="NCBI Taxonomy" id="3133180"/>
    <lineage>
        <taxon>Bacteria</taxon>
        <taxon>Pseudomonadati</taxon>
        <taxon>Pseudomonadota</taxon>
        <taxon>Gammaproteobacteria</taxon>
        <taxon>Enterobacterales</taxon>
        <taxon>Enterobacteriaceae</taxon>
        <taxon>Enterobacter</taxon>
    </lineage>
</organism>
<proteinExistence type="predicted"/>
<feature type="domain" description="Oligogalacturonate lyase" evidence="1">
    <location>
        <begin position="1"/>
        <end position="384"/>
    </location>
</feature>
<evidence type="ECO:0000313" key="3">
    <source>
        <dbReference type="Proteomes" id="UP001467192"/>
    </source>
</evidence>
<dbReference type="InterPro" id="IPR015943">
    <property type="entry name" value="WD40/YVTN_repeat-like_dom_sf"/>
</dbReference>
<dbReference type="Proteomes" id="UP001467192">
    <property type="component" value="Unassembled WGS sequence"/>
</dbReference>
<dbReference type="Pfam" id="PF14583">
    <property type="entry name" value="Pectate_lyase22"/>
    <property type="match status" value="1"/>
</dbReference>
<dbReference type="SUPFAM" id="SSF82171">
    <property type="entry name" value="DPP6 N-terminal domain-like"/>
    <property type="match status" value="1"/>
</dbReference>
<dbReference type="PANTHER" id="PTHR36842:SF1">
    <property type="entry name" value="PROTEIN TOLB"/>
    <property type="match status" value="1"/>
</dbReference>
<name>A0ABV1ZFS0_9ENTR</name>
<dbReference type="RefSeq" id="WP_045620836.1">
    <property type="nucleotide sequence ID" value="NZ_JBBNPZ010000013.1"/>
</dbReference>
<sequence length="394" mass="44759">MAKGMRVKLNYEVSRDPDTGVEVTRLTPPEVTCHRNYFYQKCFFNDGSHLLFAGEFDGHWNYYLLDLKNAEAVQLTEGAGDNTFGGFLSPDDQSLYYVKNDRTLLEVDLQTLAEREVYRVPEEWVGYGTWVANSDCTKLVGIEIARRDWTPLNDWKIFHDFFHKGPHCRLLRVDLKTGESTTIHDEKIWLGHPIYRPFDDNTVAFCHEGPHDLVDARMWLVNEDGSNVRKVKTHAEGESCTHEFWVPDGSALIYVSYLKGQQGRTISRFNPDTGVNEAVMNMPACSHLMSNVDGTMLVGDGSGTPVDVKDTGGYTIDNDPYLYAFDVAKKAYYRIARHDTSWATVANSRQVTHPHPSFTPDEKAVLYSSDKDGKPALYIAKLPEQPEMLHAWMS</sequence>
<gene>
    <name evidence="2" type="ORF">ABMC12_13465</name>
</gene>
<dbReference type="PANTHER" id="PTHR36842">
    <property type="entry name" value="PROTEIN TOLB HOMOLOG"/>
    <property type="match status" value="1"/>
</dbReference>
<keyword evidence="3" id="KW-1185">Reference proteome</keyword>
<protein>
    <submittedName>
        <fullName evidence="2">Oligogalacturonate lyase family protein</fullName>
    </submittedName>
</protein>
<keyword evidence="2" id="KW-0456">Lyase</keyword>
<accession>A0ABV1ZFS0</accession>
<evidence type="ECO:0000259" key="1">
    <source>
        <dbReference type="Pfam" id="PF14583"/>
    </source>
</evidence>
<dbReference type="EMBL" id="JBEBZA010000013">
    <property type="protein sequence ID" value="MES0427284.1"/>
    <property type="molecule type" value="Genomic_DNA"/>
</dbReference>
<reference evidence="3" key="1">
    <citation type="journal article" date="2024" name="Commun. Biol.">
        <title>Bacillamide D produced by Bacillus cereus from the mouse intestinal bacterial collection (miBC) is a potent cytotoxin in vitro.</title>
        <authorList>
            <person name="Hohmann M."/>
            <person name="Brunner V."/>
            <person name="Johannes W."/>
            <person name="Schum D."/>
            <person name="Carroll L.M."/>
            <person name="Liu T."/>
            <person name="Sasaki D."/>
            <person name="Bosch J."/>
            <person name="Clavel T."/>
            <person name="Sieber S.A."/>
            <person name="Zeller G."/>
            <person name="Tschurtschenthaler M."/>
            <person name="Janssen K.P."/>
            <person name="Gulder T.A.M."/>
        </authorList>
    </citation>
    <scope>NUCLEOTIDE SEQUENCE [LARGE SCALE GENOMIC DNA]</scope>
    <source>
        <strain evidence="3">LK_304 Iso 8</strain>
    </source>
</reference>
<evidence type="ECO:0000313" key="2">
    <source>
        <dbReference type="EMBL" id="MES0427284.1"/>
    </source>
</evidence>
<dbReference type="InterPro" id="IPR027946">
    <property type="entry name" value="Ogl_dom"/>
</dbReference>
<dbReference type="GO" id="GO:0016829">
    <property type="term" value="F:lyase activity"/>
    <property type="evidence" value="ECO:0007669"/>
    <property type="project" value="UniProtKB-KW"/>
</dbReference>
<comment type="caution">
    <text evidence="2">The sequence shown here is derived from an EMBL/GenBank/DDBJ whole genome shotgun (WGS) entry which is preliminary data.</text>
</comment>
<dbReference type="Gene3D" id="2.130.10.10">
    <property type="entry name" value="YVTN repeat-like/Quinoprotein amine dehydrogenase"/>
    <property type="match status" value="1"/>
</dbReference>